<dbReference type="RefSeq" id="WP_055252389.1">
    <property type="nucleotide sequence ID" value="NZ_CABIXX010000033.1"/>
</dbReference>
<dbReference type="UniPathway" id="UPA00031">
    <property type="reaction ID" value="UER00010"/>
</dbReference>
<comment type="similarity">
    <text evidence="3 11 12">Belongs to the HisA/HisF family.</text>
</comment>
<evidence type="ECO:0000256" key="8">
    <source>
        <dbReference type="ARBA" id="ARBA00023239"/>
    </source>
</evidence>
<dbReference type="Pfam" id="PF00977">
    <property type="entry name" value="His_biosynth"/>
    <property type="match status" value="1"/>
</dbReference>
<dbReference type="PANTHER" id="PTHR21235">
    <property type="entry name" value="IMIDAZOLE GLYCEROL PHOSPHATE SYNTHASE SUBUNIT HISF/H IGP SYNTHASE SUBUNIT HISF/H"/>
    <property type="match status" value="1"/>
</dbReference>
<evidence type="ECO:0000256" key="3">
    <source>
        <dbReference type="ARBA" id="ARBA00009667"/>
    </source>
</evidence>
<dbReference type="HAMAP" id="MF_01013">
    <property type="entry name" value="HisF"/>
    <property type="match status" value="1"/>
</dbReference>
<dbReference type="InterPro" id="IPR004651">
    <property type="entry name" value="HisF"/>
</dbReference>
<dbReference type="AlphaFoldDB" id="A0A174M3Z0"/>
<dbReference type="InterPro" id="IPR006062">
    <property type="entry name" value="His_biosynth"/>
</dbReference>
<dbReference type="EC" id="4.3.2.10" evidence="11"/>
<dbReference type="GO" id="GO:0000107">
    <property type="term" value="F:imidazoleglycerol-phosphate synthase activity"/>
    <property type="evidence" value="ECO:0007669"/>
    <property type="project" value="UniProtKB-UniRule"/>
</dbReference>
<keyword evidence="6 11" id="KW-0028">Amino-acid biosynthesis</keyword>
<evidence type="ECO:0000313" key="13">
    <source>
        <dbReference type="EMBL" id="CUP29891.1"/>
    </source>
</evidence>
<evidence type="ECO:0000256" key="2">
    <source>
        <dbReference type="ARBA" id="ARBA00005091"/>
    </source>
</evidence>
<gene>
    <name evidence="11 13" type="primary">hisF</name>
    <name evidence="13" type="ORF">ERS852514_01639</name>
</gene>
<dbReference type="NCBIfam" id="TIGR00735">
    <property type="entry name" value="hisF"/>
    <property type="match status" value="1"/>
</dbReference>
<evidence type="ECO:0000256" key="12">
    <source>
        <dbReference type="RuleBase" id="RU003657"/>
    </source>
</evidence>
<evidence type="ECO:0000256" key="1">
    <source>
        <dbReference type="ARBA" id="ARBA00004496"/>
    </source>
</evidence>
<organism evidence="13 14">
    <name type="scientific">Collinsella aerofaciens</name>
    <dbReference type="NCBI Taxonomy" id="74426"/>
    <lineage>
        <taxon>Bacteria</taxon>
        <taxon>Bacillati</taxon>
        <taxon>Actinomycetota</taxon>
        <taxon>Coriobacteriia</taxon>
        <taxon>Coriobacteriales</taxon>
        <taxon>Coriobacteriaceae</taxon>
        <taxon>Collinsella</taxon>
    </lineage>
</organism>
<comment type="function">
    <text evidence="9 11">IGPS catalyzes the conversion of PRFAR and glutamine to IGP, AICAR and glutamate. The HisF subunit catalyzes the cyclization activity that produces IGP and AICAR from PRFAR using the ammonia provided by the HisH subunit.</text>
</comment>
<comment type="subunit">
    <text evidence="4 11">Heterodimer of HisH and HisF.</text>
</comment>
<evidence type="ECO:0000256" key="4">
    <source>
        <dbReference type="ARBA" id="ARBA00011152"/>
    </source>
</evidence>
<evidence type="ECO:0000256" key="9">
    <source>
        <dbReference type="ARBA" id="ARBA00025475"/>
    </source>
</evidence>
<dbReference type="GO" id="GO:0016829">
    <property type="term" value="F:lyase activity"/>
    <property type="evidence" value="ECO:0007669"/>
    <property type="project" value="UniProtKB-KW"/>
</dbReference>
<comment type="subcellular location">
    <subcellularLocation>
        <location evidence="1 11">Cytoplasm</location>
    </subcellularLocation>
</comment>
<keyword evidence="8 11" id="KW-0456">Lyase</keyword>
<name>A0A174M3Z0_9ACTN</name>
<evidence type="ECO:0000313" key="14">
    <source>
        <dbReference type="Proteomes" id="UP000095454"/>
    </source>
</evidence>
<comment type="pathway">
    <text evidence="2 11">Amino-acid biosynthesis; L-histidine biosynthesis; L-histidine from 5-phospho-alpha-D-ribose 1-diphosphate: step 5/9.</text>
</comment>
<dbReference type="SUPFAM" id="SSF51366">
    <property type="entry name" value="Ribulose-phoshate binding barrel"/>
    <property type="match status" value="1"/>
</dbReference>
<protein>
    <recommendedName>
        <fullName evidence="11">Imidazole glycerol phosphate synthase subunit HisF</fullName>
        <ecNumber evidence="11">4.3.2.10</ecNumber>
    </recommendedName>
    <alternativeName>
        <fullName evidence="11">IGP synthase cyclase subunit</fullName>
    </alternativeName>
    <alternativeName>
        <fullName evidence="11">IGP synthase subunit HisF</fullName>
    </alternativeName>
    <alternativeName>
        <fullName evidence="11">ImGP synthase subunit HisF</fullName>
        <shortName evidence="11">IGPS subunit HisF</shortName>
    </alternativeName>
</protein>
<dbReference type="PANTHER" id="PTHR21235:SF2">
    <property type="entry name" value="IMIDAZOLE GLYCEROL PHOSPHATE SYNTHASE HISHF"/>
    <property type="match status" value="1"/>
</dbReference>
<accession>A0A174M3Z0</accession>
<keyword evidence="5 11" id="KW-0963">Cytoplasm</keyword>
<proteinExistence type="inferred from homology"/>
<evidence type="ECO:0000256" key="10">
    <source>
        <dbReference type="ARBA" id="ARBA00047838"/>
    </source>
</evidence>
<dbReference type="GO" id="GO:0000105">
    <property type="term" value="P:L-histidine biosynthetic process"/>
    <property type="evidence" value="ECO:0007669"/>
    <property type="project" value="UniProtKB-UniRule"/>
</dbReference>
<dbReference type="InterPro" id="IPR011060">
    <property type="entry name" value="RibuloseP-bd_barrel"/>
</dbReference>
<evidence type="ECO:0000256" key="5">
    <source>
        <dbReference type="ARBA" id="ARBA00022490"/>
    </source>
</evidence>
<feature type="active site" evidence="11">
    <location>
        <position position="11"/>
    </location>
</feature>
<dbReference type="FunFam" id="3.20.20.70:FF:000006">
    <property type="entry name" value="Imidazole glycerol phosphate synthase subunit HisF"/>
    <property type="match status" value="1"/>
</dbReference>
<feature type="active site" evidence="11">
    <location>
        <position position="130"/>
    </location>
</feature>
<evidence type="ECO:0000256" key="7">
    <source>
        <dbReference type="ARBA" id="ARBA00023102"/>
    </source>
</evidence>
<sequence>MLTKRVIPCLDVKDGRVVKGVNFVSLRDAGDPVELARAYDREGADEVVFLDITATSDNRATTIEMAAHAAEELAIPYTVGGGFRDLAGMRTMVAAGADKVSLNSAAVRDPSLVSQAAAAFGSQAVVVAIDAKRVGLPGEPGADKWEVFTAGGRNATGIDAVAWAEEAARRGAGEILLTSMDRDGTKAGFDLALTRAVARAVPIPVIASGGVGTLEHFAEGVIEGEADAVLAASVFHFGTFSIREVKEYMASQGIPVRLDF</sequence>
<dbReference type="GO" id="GO:0005737">
    <property type="term" value="C:cytoplasm"/>
    <property type="evidence" value="ECO:0007669"/>
    <property type="project" value="UniProtKB-SubCell"/>
</dbReference>
<dbReference type="CDD" id="cd04731">
    <property type="entry name" value="HisF"/>
    <property type="match status" value="1"/>
</dbReference>
<reference evidence="13 14" key="1">
    <citation type="submission" date="2015-09" db="EMBL/GenBank/DDBJ databases">
        <authorList>
            <consortium name="Pathogen Informatics"/>
        </authorList>
    </citation>
    <scope>NUCLEOTIDE SEQUENCE [LARGE SCALE GENOMIC DNA]</scope>
    <source>
        <strain evidence="13 14">2789STDY5834902</strain>
    </source>
</reference>
<dbReference type="Gene3D" id="3.20.20.70">
    <property type="entry name" value="Aldolase class I"/>
    <property type="match status" value="1"/>
</dbReference>
<keyword evidence="7 11" id="KW-0368">Histidine biosynthesis</keyword>
<dbReference type="EMBL" id="CZAQ01000033">
    <property type="protein sequence ID" value="CUP29891.1"/>
    <property type="molecule type" value="Genomic_DNA"/>
</dbReference>
<dbReference type="InterPro" id="IPR050064">
    <property type="entry name" value="IGPS_HisA/HisF"/>
</dbReference>
<evidence type="ECO:0000256" key="6">
    <source>
        <dbReference type="ARBA" id="ARBA00022605"/>
    </source>
</evidence>
<dbReference type="Proteomes" id="UP000095454">
    <property type="component" value="Unassembled WGS sequence"/>
</dbReference>
<evidence type="ECO:0000256" key="11">
    <source>
        <dbReference type="HAMAP-Rule" id="MF_01013"/>
    </source>
</evidence>
<comment type="catalytic activity">
    <reaction evidence="10 11">
        <text>5-[(5-phospho-1-deoxy-D-ribulos-1-ylimino)methylamino]-1-(5-phospho-beta-D-ribosyl)imidazole-4-carboxamide + L-glutamine = D-erythro-1-(imidazol-4-yl)glycerol 3-phosphate + 5-amino-1-(5-phospho-beta-D-ribosyl)imidazole-4-carboxamide + L-glutamate + H(+)</text>
        <dbReference type="Rhea" id="RHEA:24793"/>
        <dbReference type="ChEBI" id="CHEBI:15378"/>
        <dbReference type="ChEBI" id="CHEBI:29985"/>
        <dbReference type="ChEBI" id="CHEBI:58278"/>
        <dbReference type="ChEBI" id="CHEBI:58359"/>
        <dbReference type="ChEBI" id="CHEBI:58475"/>
        <dbReference type="ChEBI" id="CHEBI:58525"/>
        <dbReference type="EC" id="4.3.2.10"/>
    </reaction>
</comment>
<dbReference type="InterPro" id="IPR013785">
    <property type="entry name" value="Aldolase_TIM"/>
</dbReference>